<sequence length="92" mass="9808">MTTLTVTAKGQVTLRKEVLRHLGVRPGDRIDVDLLPGGRLEVVAVKTKPASGSIESFFGSIENKGNIHATLQEIDEAIKAGWAGEVGIGDDR</sequence>
<dbReference type="SMART" id="SM00966">
    <property type="entry name" value="SpoVT_AbrB"/>
    <property type="match status" value="1"/>
</dbReference>
<dbReference type="Gene3D" id="2.10.260.10">
    <property type="match status" value="1"/>
</dbReference>
<name>A0A7W6Q8R6_9HYPH</name>
<dbReference type="PROSITE" id="PS51740">
    <property type="entry name" value="SPOVT_ABRB"/>
    <property type="match status" value="1"/>
</dbReference>
<dbReference type="RefSeq" id="WP_184454153.1">
    <property type="nucleotide sequence ID" value="NZ_JACIFV010000002.1"/>
</dbReference>
<evidence type="ECO:0000313" key="4">
    <source>
        <dbReference type="Proteomes" id="UP000524492"/>
    </source>
</evidence>
<evidence type="ECO:0000313" key="3">
    <source>
        <dbReference type="EMBL" id="MBB4190895.1"/>
    </source>
</evidence>
<dbReference type="Proteomes" id="UP000524492">
    <property type="component" value="Unassembled WGS sequence"/>
</dbReference>
<protein>
    <submittedName>
        <fullName evidence="3">AbrB family looped-hinge helix DNA binding protein</fullName>
    </submittedName>
</protein>
<organism evidence="3 4">
    <name type="scientific">Rhizobium aethiopicum</name>
    <dbReference type="NCBI Taxonomy" id="1138170"/>
    <lineage>
        <taxon>Bacteria</taxon>
        <taxon>Pseudomonadati</taxon>
        <taxon>Pseudomonadota</taxon>
        <taxon>Alphaproteobacteria</taxon>
        <taxon>Hyphomicrobiales</taxon>
        <taxon>Rhizobiaceae</taxon>
        <taxon>Rhizobium/Agrobacterium group</taxon>
        <taxon>Rhizobium</taxon>
    </lineage>
</organism>
<keyword evidence="1" id="KW-0238">DNA-binding</keyword>
<proteinExistence type="predicted"/>
<feature type="domain" description="SpoVT-AbrB" evidence="2">
    <location>
        <begin position="1"/>
        <end position="47"/>
    </location>
</feature>
<reference evidence="3 4" key="1">
    <citation type="submission" date="2020-08" db="EMBL/GenBank/DDBJ databases">
        <title>Genomic Encyclopedia of Type Strains, Phase IV (KMG-V): Genome sequencing to study the core and pangenomes of soil and plant-associated prokaryotes.</title>
        <authorList>
            <person name="Whitman W."/>
        </authorList>
    </citation>
    <scope>NUCLEOTIDE SEQUENCE [LARGE SCALE GENOMIC DNA]</scope>
    <source>
        <strain evidence="3 4">SEMIA 4074</strain>
    </source>
</reference>
<dbReference type="InterPro" id="IPR037914">
    <property type="entry name" value="SpoVT-AbrB_sf"/>
</dbReference>
<comment type="caution">
    <text evidence="3">The sequence shown here is derived from an EMBL/GenBank/DDBJ whole genome shotgun (WGS) entry which is preliminary data.</text>
</comment>
<dbReference type="AlphaFoldDB" id="A0A7W6Q8R6"/>
<gene>
    <name evidence="3" type="ORF">GGD53_001028</name>
</gene>
<dbReference type="NCBIfam" id="TIGR01439">
    <property type="entry name" value="lp_hng_hel_AbrB"/>
    <property type="match status" value="1"/>
</dbReference>
<dbReference type="EMBL" id="JACIFV010000002">
    <property type="protein sequence ID" value="MBB4190895.1"/>
    <property type="molecule type" value="Genomic_DNA"/>
</dbReference>
<keyword evidence="4" id="KW-1185">Reference proteome</keyword>
<dbReference type="InterPro" id="IPR007159">
    <property type="entry name" value="SpoVT-AbrB_dom"/>
</dbReference>
<accession>A0A7W6Q8R6</accession>
<evidence type="ECO:0000259" key="2">
    <source>
        <dbReference type="PROSITE" id="PS51740"/>
    </source>
</evidence>
<dbReference type="SUPFAM" id="SSF89447">
    <property type="entry name" value="AbrB/MazE/MraZ-like"/>
    <property type="match status" value="1"/>
</dbReference>
<dbReference type="Pfam" id="PF04014">
    <property type="entry name" value="MazE_antitoxin"/>
    <property type="match status" value="1"/>
</dbReference>
<dbReference type="GO" id="GO:0003677">
    <property type="term" value="F:DNA binding"/>
    <property type="evidence" value="ECO:0007669"/>
    <property type="project" value="UniProtKB-UniRule"/>
</dbReference>
<evidence type="ECO:0000256" key="1">
    <source>
        <dbReference type="PROSITE-ProRule" id="PRU01076"/>
    </source>
</evidence>